<organism evidence="1 2">
    <name type="scientific">Klebsiella aerogenes</name>
    <name type="common">Enterobacter aerogenes</name>
    <dbReference type="NCBI Taxonomy" id="548"/>
    <lineage>
        <taxon>Bacteria</taxon>
        <taxon>Pseudomonadati</taxon>
        <taxon>Pseudomonadota</taxon>
        <taxon>Gammaproteobacteria</taxon>
        <taxon>Enterobacterales</taxon>
        <taxon>Enterobacteriaceae</taxon>
        <taxon>Klebsiella/Raoultella group</taxon>
        <taxon>Klebsiella</taxon>
    </lineage>
</organism>
<comment type="caution">
    <text evidence="1">The sequence shown here is derived from an EMBL/GenBank/DDBJ whole genome shotgun (WGS) entry which is preliminary data.</text>
</comment>
<evidence type="ECO:0008006" key="3">
    <source>
        <dbReference type="Google" id="ProtNLM"/>
    </source>
</evidence>
<dbReference type="RefSeq" id="WP_015369084.1">
    <property type="nucleotide sequence ID" value="NZ_CAKNDN010000003.1"/>
</dbReference>
<accession>A0AAW9DZZ3</accession>
<gene>
    <name evidence="1" type="ORF">SJ059_05950</name>
</gene>
<dbReference type="Proteomes" id="UP001279012">
    <property type="component" value="Unassembled WGS sequence"/>
</dbReference>
<proteinExistence type="predicted"/>
<evidence type="ECO:0000313" key="2">
    <source>
        <dbReference type="Proteomes" id="UP001279012"/>
    </source>
</evidence>
<reference evidence="1" key="1">
    <citation type="submission" date="2023-11" db="EMBL/GenBank/DDBJ databases">
        <title>Detection of rare carbapenemases in Enterobacterales - comparison of two colorimetric and two CIM-based carbapenemase assays.</title>
        <authorList>
            <person name="Schaffarczyk L."/>
            <person name="Noster J."/>
            <person name="Stelzer Y."/>
            <person name="Sattler J."/>
            <person name="Gatermann S."/>
            <person name="Hamprecht A."/>
        </authorList>
    </citation>
    <scope>NUCLEOTIDE SEQUENCE</scope>
    <source>
        <strain evidence="1">CIM-Cont-037</strain>
    </source>
</reference>
<evidence type="ECO:0000313" key="1">
    <source>
        <dbReference type="EMBL" id="MDX7014019.1"/>
    </source>
</evidence>
<protein>
    <recommendedName>
        <fullName evidence="3">NAD synthetase</fullName>
    </recommendedName>
</protein>
<name>A0AAW9DZZ3_KLEAE</name>
<sequence>MNFPGLLSPDSTLPNYSFSRSLGLQTGADIDFKKLAEKLDCTRNFYHVGIIFDDGKQRWLVRPSRRIANANQSTVSHVVISKVPELKQPVAEKAIVSTLATPSLATEITSTGFACGAMLVTLIMAFGAGAAVPFTAGGSGVIAAISLSGTLATGAQCMIGAGRLLALHNEHGSDVAWLDSQEWYVATTTVLDVISLAAAGTALRSTVETYKLMKAASSSKVIEWFHSLNRAERKRITEAIIRAQNPGISNSGVKAAIRAGVYPKRFPSEALQKSLQRELMGAFTNASTFVGSSLTGTIRNPQNTIQSGRYVVGLLQSFSPS</sequence>
<dbReference type="AlphaFoldDB" id="A0AAW9DZZ3"/>
<dbReference type="EMBL" id="JAWZZT010000003">
    <property type="protein sequence ID" value="MDX7014019.1"/>
    <property type="molecule type" value="Genomic_DNA"/>
</dbReference>